<evidence type="ECO:0000259" key="2">
    <source>
        <dbReference type="Pfam" id="PF14018"/>
    </source>
</evidence>
<dbReference type="AlphaFoldDB" id="U3BPJ8"/>
<feature type="domain" description="DUF4234" evidence="2">
    <location>
        <begin position="13"/>
        <end position="108"/>
    </location>
</feature>
<proteinExistence type="predicted"/>
<evidence type="ECO:0000313" key="4">
    <source>
        <dbReference type="Proteomes" id="UP000016570"/>
    </source>
</evidence>
<evidence type="ECO:0000256" key="1">
    <source>
        <dbReference type="SAM" id="Phobius"/>
    </source>
</evidence>
<organism evidence="3 4">
    <name type="scientific">Vibrio proteolyticus NBRC 13287</name>
    <dbReference type="NCBI Taxonomy" id="1219065"/>
    <lineage>
        <taxon>Bacteria</taxon>
        <taxon>Pseudomonadati</taxon>
        <taxon>Pseudomonadota</taxon>
        <taxon>Gammaproteobacteria</taxon>
        <taxon>Vibrionales</taxon>
        <taxon>Vibrionaceae</taxon>
        <taxon>Vibrio</taxon>
    </lineage>
</organism>
<dbReference type="eggNOG" id="ENOG50339BW">
    <property type="taxonomic scope" value="Bacteria"/>
</dbReference>
<evidence type="ECO:0000313" key="3">
    <source>
        <dbReference type="EMBL" id="GAD68468.1"/>
    </source>
</evidence>
<keyword evidence="1" id="KW-1133">Transmembrane helix</keyword>
<feature type="transmembrane region" description="Helical" evidence="1">
    <location>
        <begin position="15"/>
        <end position="33"/>
    </location>
</feature>
<feature type="transmembrane region" description="Helical" evidence="1">
    <location>
        <begin position="82"/>
        <end position="101"/>
    </location>
</feature>
<accession>U3BPJ8</accession>
<protein>
    <recommendedName>
        <fullName evidence="2">DUF4234 domain-containing protein</fullName>
    </recommendedName>
</protein>
<dbReference type="Pfam" id="PF14018">
    <property type="entry name" value="DUF4234"/>
    <property type="match status" value="1"/>
</dbReference>
<keyword evidence="4" id="KW-1185">Reference proteome</keyword>
<dbReference type="Proteomes" id="UP000016570">
    <property type="component" value="Unassembled WGS sequence"/>
</dbReference>
<dbReference type="InterPro" id="IPR025328">
    <property type="entry name" value="DUF4234"/>
</dbReference>
<gene>
    <name evidence="3" type="ORF">VPR01S_13_01330</name>
</gene>
<feature type="transmembrane region" description="Helical" evidence="1">
    <location>
        <begin position="54"/>
        <end position="76"/>
    </location>
</feature>
<name>U3BPJ8_VIBPR</name>
<sequence length="158" mass="17753">MDRNLIRQLQSQSSWRLFFLALVTLGIYTAYYAKSQSEKVNALPHGMTPINQGFMETVFGLACIGMMTRVLSILLYDNLMLSLVDNLIGLSVSIMLLIWGFKARNRVNAALGFEPGSARAFSALFTVLFTPLYFNYKVNCLCEELDSDEQSTQTQLDA</sequence>
<keyword evidence="1" id="KW-0812">Transmembrane</keyword>
<dbReference type="RefSeq" id="WP_021706438.1">
    <property type="nucleotide sequence ID" value="NZ_BATJ01000013.1"/>
</dbReference>
<keyword evidence="1" id="KW-0472">Membrane</keyword>
<comment type="caution">
    <text evidence="3">The sequence shown here is derived from an EMBL/GenBank/DDBJ whole genome shotgun (WGS) entry which is preliminary data.</text>
</comment>
<dbReference type="EMBL" id="BATJ01000013">
    <property type="protein sequence ID" value="GAD68468.1"/>
    <property type="molecule type" value="Genomic_DNA"/>
</dbReference>
<reference evidence="3 4" key="1">
    <citation type="submission" date="2013-09" db="EMBL/GenBank/DDBJ databases">
        <title>Whole genome shotgun sequence of Vibrio proteolyticus NBRC 13287.</title>
        <authorList>
            <person name="Isaki S."/>
            <person name="Hosoyama A."/>
            <person name="Numata M."/>
            <person name="Hashimoto M."/>
            <person name="Hosoyama Y."/>
            <person name="Tsuchikane K."/>
            <person name="Noguchi M."/>
            <person name="Hirakata S."/>
            <person name="Ichikawa N."/>
            <person name="Ohji S."/>
            <person name="Yamazoe A."/>
            <person name="Fujita N."/>
        </authorList>
    </citation>
    <scope>NUCLEOTIDE SEQUENCE [LARGE SCALE GENOMIC DNA]</scope>
    <source>
        <strain evidence="3 4">NBRC 13287</strain>
    </source>
</reference>